<dbReference type="GO" id="GO:0003700">
    <property type="term" value="F:DNA-binding transcription factor activity"/>
    <property type="evidence" value="ECO:0007669"/>
    <property type="project" value="InterPro"/>
</dbReference>
<dbReference type="InterPro" id="IPR000524">
    <property type="entry name" value="Tscrpt_reg_HTH_GntR"/>
</dbReference>
<dbReference type="RefSeq" id="WP_007297032.1">
    <property type="nucleotide sequence ID" value="NZ_CAJUXZ010000012.1"/>
</dbReference>
<dbReference type="Pfam" id="PF07729">
    <property type="entry name" value="FCD"/>
    <property type="match status" value="1"/>
</dbReference>
<dbReference type="Gene3D" id="1.20.120.530">
    <property type="entry name" value="GntR ligand-binding domain-like"/>
    <property type="match status" value="1"/>
</dbReference>
<dbReference type="PATRIC" id="fig|37919.13.peg.3286"/>
<dbReference type="SUPFAM" id="SSF48008">
    <property type="entry name" value="GntR ligand-binding domain-like"/>
    <property type="match status" value="1"/>
</dbReference>
<organism evidence="1 2">
    <name type="scientific">Rhodococcus opacus</name>
    <name type="common">Nocardia opaca</name>
    <dbReference type="NCBI Taxonomy" id="37919"/>
    <lineage>
        <taxon>Bacteria</taxon>
        <taxon>Bacillati</taxon>
        <taxon>Actinomycetota</taxon>
        <taxon>Actinomycetes</taxon>
        <taxon>Mycobacteriales</taxon>
        <taxon>Nocardiaceae</taxon>
        <taxon>Rhodococcus</taxon>
    </lineage>
</organism>
<gene>
    <name evidence="1" type="ORF">R1CP_15960</name>
</gene>
<dbReference type="SMART" id="SM00345">
    <property type="entry name" value="HTH_GNTR"/>
    <property type="match status" value="1"/>
</dbReference>
<accession>A0A1B1K5H8</accession>
<dbReference type="InterPro" id="IPR036388">
    <property type="entry name" value="WH-like_DNA-bd_sf"/>
</dbReference>
<dbReference type="InterPro" id="IPR008920">
    <property type="entry name" value="TF_FadR/GntR_C"/>
</dbReference>
<protein>
    <submittedName>
        <fullName evidence="1">GntR family transcriptional regulator</fullName>
    </submittedName>
</protein>
<dbReference type="EMBL" id="CP009111">
    <property type="protein sequence ID" value="ANS27883.1"/>
    <property type="molecule type" value="Genomic_DNA"/>
</dbReference>
<sequence length="235" mass="25983">MTSSDMGAAPPVSRTEYVAERLKQDVASGAIKPGELIKQTVLAKRYGVSATPVREAMRLLAADGVLSYSPHKGASVREMTPDTARDLYRLRAAAEREATVMAVERMTPAGLETIREKHAALDRAQRDGAATAADLSLMNRAFHFAIYSQTSPLVVQHIELLWSRLTPSTTVWRHPPDAHELEKDHDQILEAIVRKDAQAAGDFMAQHIQRAYKIRESQPELRAAGSDEREDFGNV</sequence>
<dbReference type="InterPro" id="IPR036390">
    <property type="entry name" value="WH_DNA-bd_sf"/>
</dbReference>
<dbReference type="PANTHER" id="PTHR43537">
    <property type="entry name" value="TRANSCRIPTIONAL REGULATOR, GNTR FAMILY"/>
    <property type="match status" value="1"/>
</dbReference>
<evidence type="ECO:0000313" key="2">
    <source>
        <dbReference type="Proteomes" id="UP000186108"/>
    </source>
</evidence>
<dbReference type="SMART" id="SM00895">
    <property type="entry name" value="FCD"/>
    <property type="match status" value="1"/>
</dbReference>
<name>A0A1B1K5H8_RHOOP</name>
<dbReference type="AlphaFoldDB" id="A0A1B1K5H8"/>
<dbReference type="PANTHER" id="PTHR43537:SF45">
    <property type="entry name" value="GNTR FAMILY REGULATORY PROTEIN"/>
    <property type="match status" value="1"/>
</dbReference>
<proteinExistence type="predicted"/>
<evidence type="ECO:0000313" key="1">
    <source>
        <dbReference type="EMBL" id="ANS27883.1"/>
    </source>
</evidence>
<dbReference type="PROSITE" id="PS50949">
    <property type="entry name" value="HTH_GNTR"/>
    <property type="match status" value="1"/>
</dbReference>
<dbReference type="Proteomes" id="UP000186108">
    <property type="component" value="Chromosome"/>
</dbReference>
<dbReference type="InterPro" id="IPR011711">
    <property type="entry name" value="GntR_C"/>
</dbReference>
<dbReference type="CDD" id="cd07377">
    <property type="entry name" value="WHTH_GntR"/>
    <property type="match status" value="1"/>
</dbReference>
<dbReference type="SUPFAM" id="SSF46785">
    <property type="entry name" value="Winged helix' DNA-binding domain"/>
    <property type="match status" value="1"/>
</dbReference>
<dbReference type="Pfam" id="PF00392">
    <property type="entry name" value="GntR"/>
    <property type="match status" value="1"/>
</dbReference>
<dbReference type="Gene3D" id="1.10.10.10">
    <property type="entry name" value="Winged helix-like DNA-binding domain superfamily/Winged helix DNA-binding domain"/>
    <property type="match status" value="1"/>
</dbReference>
<reference evidence="1 2" key="1">
    <citation type="submission" date="2014-07" db="EMBL/GenBank/DDBJ databases">
        <authorList>
            <person name="Zhang J.E."/>
            <person name="Yang H."/>
            <person name="Guo J."/>
            <person name="Deng Z."/>
            <person name="Luo H."/>
            <person name="Luo M."/>
            <person name="Zhao B."/>
        </authorList>
    </citation>
    <scope>NUCLEOTIDE SEQUENCE [LARGE SCALE GENOMIC DNA]</scope>
    <source>
        <strain evidence="1 2">1CP</strain>
    </source>
</reference>